<feature type="region of interest" description="Disordered" evidence="1">
    <location>
        <begin position="591"/>
        <end position="610"/>
    </location>
</feature>
<name>A0AAN6BMZ7_ASPLE</name>
<comment type="caution">
    <text evidence="2">The sequence shown here is derived from an EMBL/GenBank/DDBJ whole genome shotgun (WGS) entry which is preliminary data.</text>
</comment>
<organism evidence="2 3">
    <name type="scientific">Aspergillus lentulus</name>
    <dbReference type="NCBI Taxonomy" id="293939"/>
    <lineage>
        <taxon>Eukaryota</taxon>
        <taxon>Fungi</taxon>
        <taxon>Dikarya</taxon>
        <taxon>Ascomycota</taxon>
        <taxon>Pezizomycotina</taxon>
        <taxon>Eurotiomycetes</taxon>
        <taxon>Eurotiomycetidae</taxon>
        <taxon>Eurotiales</taxon>
        <taxon>Aspergillaceae</taxon>
        <taxon>Aspergillus</taxon>
        <taxon>Aspergillus subgen. Fumigati</taxon>
    </lineage>
</organism>
<evidence type="ECO:0000256" key="1">
    <source>
        <dbReference type="SAM" id="MobiDB-lite"/>
    </source>
</evidence>
<evidence type="ECO:0000313" key="3">
    <source>
        <dbReference type="Proteomes" id="UP000649114"/>
    </source>
</evidence>
<protein>
    <recommendedName>
        <fullName evidence="4">Geranylgeranyl pyrophosphate synthetase</fullName>
    </recommendedName>
</protein>
<gene>
    <name evidence="2" type="ORF">CNMCM8927_008612</name>
</gene>
<proteinExistence type="predicted"/>
<evidence type="ECO:0008006" key="4">
    <source>
        <dbReference type="Google" id="ProtNLM"/>
    </source>
</evidence>
<dbReference type="PANTHER" id="PTHR35179">
    <property type="entry name" value="PROTEIN CBG02620"/>
    <property type="match status" value="1"/>
</dbReference>
<feature type="compositionally biased region" description="Acidic residues" evidence="1">
    <location>
        <begin position="600"/>
        <end position="610"/>
    </location>
</feature>
<accession>A0AAN6BMZ7</accession>
<sequence length="610" mass="68501">MTSVKIASISRTDLEGLEETAPSITDVKHLSSYNWVDSVTPTIAIPGCPPLWSPPKGSQKVPKDSGFIYIAQNAARHPESPLEPLFRALYTTHPSFDIGAVDLVTDRNNIRKLLSFINPSLSKNGLEPFTIEIEVTSMTAMFCRAETETVRYVGPDEFVGFGHEFEKAYTRDQVSGSTGHHRIITYSFGGLRLIVRYETDGYVDSLSGPSAVGPDQDNLSSMMESLSLRPSNCVPCGASGRSKLLLRDEGQTVPAGSILEIKTRVAHKPISIQEVLPQLWVSQTPNLVRAYHKNGVFAAPKVERVVTEIKEWEESHREDLRRLSSLFKKLIGIVKGNGGTAILRYDTKNDRLELWTAAKGRMLPDDLYSKLDHHDTEGVTYKKAPVGSGPSKTMLKIGNTLYNIDLSMIPYLASFVRFERNRQPEGSEFTHSDIPLFDTALQGLESGYRFCFRSLPVDLAQYHTLCETYDFLRVDVLGGQTIDNIFADLRACKTDYELDYKRYRAIKGDKALARDAAFRLLFLILRGEFGDEARDSMKAYNAVLFIVSHSGTFKYRTRSVLRAAYEKRFVVSPKQRARLDQWNKKLEGDGALYDDKTTEDSSEPYYSDDS</sequence>
<dbReference type="EMBL" id="JAAAPU010000077">
    <property type="protein sequence ID" value="KAF4203565.1"/>
    <property type="molecule type" value="Genomic_DNA"/>
</dbReference>
<dbReference type="Proteomes" id="UP000649114">
    <property type="component" value="Unassembled WGS sequence"/>
</dbReference>
<dbReference type="AlphaFoldDB" id="A0AAN6BMZ7"/>
<evidence type="ECO:0000313" key="2">
    <source>
        <dbReference type="EMBL" id="KAF4203565.1"/>
    </source>
</evidence>
<reference evidence="2" key="2">
    <citation type="submission" date="2020-04" db="EMBL/GenBank/DDBJ databases">
        <authorList>
            <person name="Santos R.A.C."/>
            <person name="Steenwyk J.L."/>
            <person name="Rivero-Menendez O."/>
            <person name="Mead M.E."/>
            <person name="Silva L.P."/>
            <person name="Bastos R.W."/>
            <person name="Alastruey-Izquierdo A."/>
            <person name="Goldman G.H."/>
            <person name="Rokas A."/>
        </authorList>
    </citation>
    <scope>NUCLEOTIDE SEQUENCE</scope>
    <source>
        <strain evidence="2">CNM-CM8927</strain>
    </source>
</reference>
<dbReference type="PANTHER" id="PTHR35179:SF2">
    <property type="entry name" value="START DOMAIN-CONTAINING PROTEIN"/>
    <property type="match status" value="1"/>
</dbReference>
<reference evidence="2" key="1">
    <citation type="journal article" date="2020" name="bioRxiv">
        <title>Genomic and phenotypic heterogeneity of clinical isolates of the human pathogens Aspergillus fumigatus, Aspergillus lentulus and Aspergillus fumigatiaffinis.</title>
        <authorList>
            <person name="dos Santos R.A.C."/>
            <person name="Steenwyk J.L."/>
            <person name="Rivero-Menendez O."/>
            <person name="Mead M.E."/>
            <person name="Silva L.P."/>
            <person name="Bastos R.W."/>
            <person name="Alastruey-Izquierdo A."/>
            <person name="Goldman G.H."/>
            <person name="Rokas A."/>
        </authorList>
    </citation>
    <scope>NUCLEOTIDE SEQUENCE</scope>
    <source>
        <strain evidence="2">CNM-CM8927</strain>
    </source>
</reference>